<comment type="similarity">
    <text evidence="2">Belongs to the Mediator complex subunit 18 family.</text>
</comment>
<name>A0ABQ7GQE1_DUNSA</name>
<evidence type="ECO:0000256" key="5">
    <source>
        <dbReference type="ARBA" id="ARBA00023242"/>
    </source>
</evidence>
<keyword evidence="4" id="KW-0804">Transcription</keyword>
<evidence type="ECO:0000313" key="8">
    <source>
        <dbReference type="Proteomes" id="UP000815325"/>
    </source>
</evidence>
<evidence type="ECO:0000256" key="4">
    <source>
        <dbReference type="ARBA" id="ARBA00023163"/>
    </source>
</evidence>
<evidence type="ECO:0000256" key="2">
    <source>
        <dbReference type="ARBA" id="ARBA00009814"/>
    </source>
</evidence>
<keyword evidence="5" id="KW-0539">Nucleus</keyword>
<dbReference type="InterPro" id="IPR019095">
    <property type="entry name" value="Mediator_Med18"/>
</dbReference>
<evidence type="ECO:0000256" key="6">
    <source>
        <dbReference type="SAM" id="MobiDB-lite"/>
    </source>
</evidence>
<keyword evidence="8" id="KW-1185">Reference proteome</keyword>
<accession>A0ABQ7GQE1</accession>
<organism evidence="7 8">
    <name type="scientific">Dunaliella salina</name>
    <name type="common">Green alga</name>
    <name type="synonym">Protococcus salinus</name>
    <dbReference type="NCBI Taxonomy" id="3046"/>
    <lineage>
        <taxon>Eukaryota</taxon>
        <taxon>Viridiplantae</taxon>
        <taxon>Chlorophyta</taxon>
        <taxon>core chlorophytes</taxon>
        <taxon>Chlorophyceae</taxon>
        <taxon>CS clade</taxon>
        <taxon>Chlamydomonadales</taxon>
        <taxon>Dunaliellaceae</taxon>
        <taxon>Dunaliella</taxon>
    </lineage>
</organism>
<dbReference type="Proteomes" id="UP000815325">
    <property type="component" value="Unassembled WGS sequence"/>
</dbReference>
<reference evidence="7" key="1">
    <citation type="submission" date="2017-08" db="EMBL/GenBank/DDBJ databases">
        <authorList>
            <person name="Polle J.E."/>
            <person name="Barry K."/>
            <person name="Cushman J."/>
            <person name="Schmutz J."/>
            <person name="Tran D."/>
            <person name="Hathwaick L.T."/>
            <person name="Yim W.C."/>
            <person name="Jenkins J."/>
            <person name="Mckie-Krisberg Z.M."/>
            <person name="Prochnik S."/>
            <person name="Lindquist E."/>
            <person name="Dockter R.B."/>
            <person name="Adam C."/>
            <person name="Molina H."/>
            <person name="Bunkerborg J."/>
            <person name="Jin E."/>
            <person name="Buchheim M."/>
            <person name="Magnuson J."/>
        </authorList>
    </citation>
    <scope>NUCLEOTIDE SEQUENCE</scope>
    <source>
        <strain evidence="7">CCAP 19/18</strain>
    </source>
</reference>
<dbReference type="PANTHER" id="PTHR13321:SF2">
    <property type="entry name" value="MEDIATOR OF RNA POLYMERASE II TRANSCRIPTION SUBUNIT 18"/>
    <property type="match status" value="1"/>
</dbReference>
<dbReference type="PANTHER" id="PTHR13321">
    <property type="entry name" value="MEDIATOR OF RNA POLYMERASE II TRANSCRIPTION, SUBUNIT 18"/>
    <property type="match status" value="1"/>
</dbReference>
<dbReference type="EMBL" id="MU069641">
    <property type="protein sequence ID" value="KAF5836826.1"/>
    <property type="molecule type" value="Genomic_DNA"/>
</dbReference>
<comment type="subcellular location">
    <subcellularLocation>
        <location evidence="1">Nucleus</location>
    </subcellularLocation>
</comment>
<proteinExistence type="inferred from homology"/>
<evidence type="ECO:0000313" key="7">
    <source>
        <dbReference type="EMBL" id="KAF5836826.1"/>
    </source>
</evidence>
<gene>
    <name evidence="7" type="ORF">DUNSADRAFT_5366</name>
</gene>
<feature type="region of interest" description="Disordered" evidence="6">
    <location>
        <begin position="1"/>
        <end position="25"/>
    </location>
</feature>
<keyword evidence="3" id="KW-0805">Transcription regulation</keyword>
<protein>
    <submittedName>
        <fullName evidence="7">Uncharacterized protein</fullName>
    </submittedName>
</protein>
<dbReference type="Gene3D" id="2.40.320.10">
    <property type="entry name" value="Hypothetical Protein Pfu-838710-001"/>
    <property type="match status" value="1"/>
</dbReference>
<evidence type="ECO:0000256" key="3">
    <source>
        <dbReference type="ARBA" id="ARBA00023015"/>
    </source>
</evidence>
<sequence>MRLKDASHNLEVQNKGRPGRKSSRPFQASMQLEMKLHDEHKMGTSAQGAIKAQSRLVKTTLLVPVLAHHQFISCFICLVFLGAVRGCVDRSTRAKVIYTECRAFGLVSSTRVRDLADLLRGLCQQYGVLGEHEVVLSVPMQEGTSTTSLKLTRHFIKEEGIRLNPFTDAQHHPERWLVQHEGLPMRGANVSGLPAAVREINESYCYEKEAPDFFLALGAKHDYELVKKGNEYHCVHAGHTLRVQLLRVTPVPPRTQNPDAVQMASKFMLNVTTHAAEGLYVEAAQAIGSFAQRLAPLLVLQPAVA</sequence>
<comment type="caution">
    <text evidence="7">The sequence shown here is derived from an EMBL/GenBank/DDBJ whole genome shotgun (WGS) entry which is preliminary data.</text>
</comment>
<evidence type="ECO:0000256" key="1">
    <source>
        <dbReference type="ARBA" id="ARBA00004123"/>
    </source>
</evidence>